<dbReference type="InterPro" id="IPR036691">
    <property type="entry name" value="Endo/exonu/phosph_ase_sf"/>
</dbReference>
<dbReference type="InterPro" id="IPR005135">
    <property type="entry name" value="Endo/exonuclease/phosphatase"/>
</dbReference>
<comment type="caution">
    <text evidence="1">The sequence shown here is derived from an EMBL/GenBank/DDBJ whole genome shotgun (WGS) entry which is preliminary data.</text>
</comment>
<dbReference type="PANTHER" id="PTHR47510">
    <property type="entry name" value="REVERSE TRANSCRIPTASE DOMAIN-CONTAINING PROTEIN"/>
    <property type="match status" value="1"/>
</dbReference>
<sequence>MYRKRSNYLYVFVLASFAVTATCCLESNSLINESTRSYKQSCPVEVAFQQDRIHRSCGMERKRFMKRRVVYTANGVSTFNPATFMLTQSGINLINPGPYQRESAAKFSNRQQFRNVSYSVRSDGEVGRLQGSSGRLKDKFFITHINVRSILPHIDELRLIFKDNSPAMIAITETWLDDSVADSEVEIYGYSLHRLDRCNKRGGGVALYLSDNLKYIRKSEFEEGPEALWMQVELNNIRYLIGCVYRAPDESLEVFDYMDDVLRYATRNNLEVIILGDLNCDCLNVSLKQSVKLNEFILENDLEQLIKEPTRVTSNTKSLIDVLITTTPSLFNKTGVLSVTLSDHYPIYGIMAFPGTNLKKHKIITTRSWNENNINNFVNELEQVSWSVIDAFDDVDDMCFAWEREFKSIFDNCFPQKRKRIRKQTHPWLDSMLLRLMRKRDQMHKRARKSGSSVDWDEYKRLRNLVTSALRKKRRNYFSNKLNETRGNPKAFWDTLHLVYPGKSKQNVIEKLIVDGQELCDKQDIANSLNEFFTTIANSLLSNQPPPNLQSSDSTIDCSDIFNFKSLNESDVLNALTMINTGKATGADEIPAKALKIAAPYISQVLTKIFNTSYQNGHYPSLWKVARVIPLFKGGCRTERDNQRPISVLPCVSKIHESFVNSDLQEFAWDNA</sequence>
<dbReference type="EMBL" id="CACRXK020028035">
    <property type="protein sequence ID" value="CAB4041257.1"/>
    <property type="molecule type" value="Genomic_DNA"/>
</dbReference>
<dbReference type="Proteomes" id="UP001152795">
    <property type="component" value="Unassembled WGS sequence"/>
</dbReference>
<organism evidence="1 2">
    <name type="scientific">Paramuricea clavata</name>
    <name type="common">Red gorgonian</name>
    <name type="synonym">Violescent sea-whip</name>
    <dbReference type="NCBI Taxonomy" id="317549"/>
    <lineage>
        <taxon>Eukaryota</taxon>
        <taxon>Metazoa</taxon>
        <taxon>Cnidaria</taxon>
        <taxon>Anthozoa</taxon>
        <taxon>Octocorallia</taxon>
        <taxon>Malacalcyonacea</taxon>
        <taxon>Plexauridae</taxon>
        <taxon>Paramuricea</taxon>
    </lineage>
</organism>
<evidence type="ECO:0000313" key="1">
    <source>
        <dbReference type="EMBL" id="CAB4041257.1"/>
    </source>
</evidence>
<dbReference type="AlphaFoldDB" id="A0A7D9LWA1"/>
<gene>
    <name evidence="1" type="ORF">PACLA_8A055865</name>
</gene>
<dbReference type="GO" id="GO:0003824">
    <property type="term" value="F:catalytic activity"/>
    <property type="evidence" value="ECO:0007669"/>
    <property type="project" value="InterPro"/>
</dbReference>
<name>A0A7D9LWA1_PARCT</name>
<proteinExistence type="predicted"/>
<keyword evidence="2" id="KW-1185">Reference proteome</keyword>
<reference evidence="1" key="1">
    <citation type="submission" date="2020-04" db="EMBL/GenBank/DDBJ databases">
        <authorList>
            <person name="Alioto T."/>
            <person name="Alioto T."/>
            <person name="Gomez Garrido J."/>
        </authorList>
    </citation>
    <scope>NUCLEOTIDE SEQUENCE</scope>
    <source>
        <strain evidence="1">A484AB</strain>
    </source>
</reference>
<dbReference type="PANTHER" id="PTHR47510:SF3">
    <property type="entry name" value="ENDO_EXONUCLEASE_PHOSPHATASE DOMAIN-CONTAINING PROTEIN"/>
    <property type="match status" value="1"/>
</dbReference>
<evidence type="ECO:0000313" key="2">
    <source>
        <dbReference type="Proteomes" id="UP001152795"/>
    </source>
</evidence>
<dbReference type="OrthoDB" id="6629592at2759"/>
<dbReference type="Gene3D" id="3.60.10.10">
    <property type="entry name" value="Endonuclease/exonuclease/phosphatase"/>
    <property type="match status" value="1"/>
</dbReference>
<protein>
    <submittedName>
        <fullName evidence="1">Uncharacterized protein</fullName>
    </submittedName>
</protein>
<dbReference type="Pfam" id="PF14529">
    <property type="entry name" value="Exo_endo_phos_2"/>
    <property type="match status" value="1"/>
</dbReference>
<dbReference type="SUPFAM" id="SSF56219">
    <property type="entry name" value="DNase I-like"/>
    <property type="match status" value="1"/>
</dbReference>
<accession>A0A7D9LWA1</accession>